<evidence type="ECO:0000313" key="2">
    <source>
        <dbReference type="EMBL" id="MDB8751285.1"/>
    </source>
</evidence>
<comment type="caution">
    <text evidence="2">The sequence shown here is derived from an EMBL/GenBank/DDBJ whole genome shotgun (WGS) entry which is preliminary data.</text>
</comment>
<dbReference type="AlphaFoldDB" id="A0AAW6EFE6"/>
<protein>
    <recommendedName>
        <fullName evidence="1">PglD N-terminal domain-containing protein</fullName>
    </recommendedName>
</protein>
<dbReference type="Pfam" id="PF00132">
    <property type="entry name" value="Hexapep"/>
    <property type="match status" value="1"/>
</dbReference>
<dbReference type="InterPro" id="IPR041561">
    <property type="entry name" value="PglD_N"/>
</dbReference>
<gene>
    <name evidence="2" type="ORF">PNW00_12630</name>
</gene>
<dbReference type="Proteomes" id="UP001213042">
    <property type="component" value="Unassembled WGS sequence"/>
</dbReference>
<proteinExistence type="predicted"/>
<name>A0AAW6EFE6_9FIRM</name>
<dbReference type="SUPFAM" id="SSF51161">
    <property type="entry name" value="Trimeric LpxA-like enzymes"/>
    <property type="match status" value="1"/>
</dbReference>
<dbReference type="InterPro" id="IPR050179">
    <property type="entry name" value="Trans_hexapeptide_repeat"/>
</dbReference>
<accession>A0AAW6EFE6</accession>
<sequence length="165" mass="17569">MNLLIIGAGQYGMVVREIAQATGRFDKIDFLDDNNAVAIDSTNNISKWVSEYKIAIVAIGKADVREKYLTLLKQCGYELATIIHPDAYISPTATIGSGCVIEPKAVIHTDVKIGDGCFISAGAVVNHNSVVEDTCHINCGAIIASGVIVPKGIKVDYGLVFTGEK</sequence>
<evidence type="ECO:0000259" key="1">
    <source>
        <dbReference type="Pfam" id="PF17836"/>
    </source>
</evidence>
<dbReference type="PANTHER" id="PTHR43300">
    <property type="entry name" value="ACETYLTRANSFERASE"/>
    <property type="match status" value="1"/>
</dbReference>
<dbReference type="RefSeq" id="WP_243271281.1">
    <property type="nucleotide sequence ID" value="NZ_JADMWL010000027.1"/>
</dbReference>
<evidence type="ECO:0000313" key="3">
    <source>
        <dbReference type="Proteomes" id="UP001213042"/>
    </source>
</evidence>
<feature type="domain" description="PglD N-terminal" evidence="1">
    <location>
        <begin position="2"/>
        <end position="69"/>
    </location>
</feature>
<dbReference type="PANTHER" id="PTHR43300:SF7">
    <property type="entry name" value="UDP-N-ACETYLBACILLOSAMINE N-ACETYLTRANSFERASE"/>
    <property type="match status" value="1"/>
</dbReference>
<dbReference type="EMBL" id="JAQMLU010000028">
    <property type="protein sequence ID" value="MDB8751285.1"/>
    <property type="molecule type" value="Genomic_DNA"/>
</dbReference>
<dbReference type="Pfam" id="PF17836">
    <property type="entry name" value="PglD_N"/>
    <property type="match status" value="1"/>
</dbReference>
<reference evidence="2" key="1">
    <citation type="submission" date="2023-01" db="EMBL/GenBank/DDBJ databases">
        <title>Human gut microbiome strain richness.</title>
        <authorList>
            <person name="Chen-Liaw A."/>
        </authorList>
    </citation>
    <scope>NUCLEOTIDE SEQUENCE</scope>
    <source>
        <strain evidence="2">D43st1_D9_D43t1_170807</strain>
    </source>
</reference>
<dbReference type="Gene3D" id="2.160.10.10">
    <property type="entry name" value="Hexapeptide repeat proteins"/>
    <property type="match status" value="1"/>
</dbReference>
<organism evidence="2 3">
    <name type="scientific">Ruminococcus bicirculans</name>
    <name type="common">ex Wegman et al. 2014</name>
    <dbReference type="NCBI Taxonomy" id="1160721"/>
    <lineage>
        <taxon>Bacteria</taxon>
        <taxon>Bacillati</taxon>
        <taxon>Bacillota</taxon>
        <taxon>Clostridia</taxon>
        <taxon>Eubacteriales</taxon>
        <taxon>Oscillospiraceae</taxon>
        <taxon>Ruminococcus</taxon>
    </lineage>
</organism>
<dbReference type="InterPro" id="IPR011004">
    <property type="entry name" value="Trimer_LpxA-like_sf"/>
</dbReference>
<dbReference type="Gene3D" id="3.40.50.20">
    <property type="match status" value="1"/>
</dbReference>
<dbReference type="InterPro" id="IPR001451">
    <property type="entry name" value="Hexapep"/>
</dbReference>